<sequence>MSLENQNYLVNINPQSGMFSKVSCFETLDEAQEFIKEQVSIGVKEIILSQIIPLKVKIEVEF</sequence>
<name>A0ABR8QNT4_9BACI</name>
<reference evidence="1 2" key="1">
    <citation type="submission" date="2020-08" db="EMBL/GenBank/DDBJ databases">
        <title>A Genomic Blueprint of the Chicken Gut Microbiome.</title>
        <authorList>
            <person name="Gilroy R."/>
            <person name="Ravi A."/>
            <person name="Getino M."/>
            <person name="Pursley I."/>
            <person name="Horton D.L."/>
            <person name="Alikhan N.-F."/>
            <person name="Baker D."/>
            <person name="Gharbi K."/>
            <person name="Hall N."/>
            <person name="Watson M."/>
            <person name="Adriaenssens E.M."/>
            <person name="Foster-Nyarko E."/>
            <person name="Jarju S."/>
            <person name="Secka A."/>
            <person name="Antonio M."/>
            <person name="Oren A."/>
            <person name="Chaudhuri R."/>
            <person name="La Ragione R.M."/>
            <person name="Hildebrand F."/>
            <person name="Pallen M.J."/>
        </authorList>
    </citation>
    <scope>NUCLEOTIDE SEQUENCE [LARGE SCALE GENOMIC DNA]</scope>
    <source>
        <strain evidence="1 2">Sa5YUA1</strain>
    </source>
</reference>
<dbReference type="EMBL" id="JACSQT010000003">
    <property type="protein sequence ID" value="MBD7937175.1"/>
    <property type="molecule type" value="Genomic_DNA"/>
</dbReference>
<comment type="caution">
    <text evidence="1">The sequence shown here is derived from an EMBL/GenBank/DDBJ whole genome shotgun (WGS) entry which is preliminary data.</text>
</comment>
<evidence type="ECO:0000313" key="1">
    <source>
        <dbReference type="EMBL" id="MBD7937175.1"/>
    </source>
</evidence>
<evidence type="ECO:0000313" key="2">
    <source>
        <dbReference type="Proteomes" id="UP000657931"/>
    </source>
</evidence>
<dbReference type="Proteomes" id="UP000657931">
    <property type="component" value="Unassembled WGS sequence"/>
</dbReference>
<gene>
    <name evidence="1" type="ORF">H9655_09035</name>
</gene>
<protein>
    <submittedName>
        <fullName evidence="1">Uncharacterized protein</fullName>
    </submittedName>
</protein>
<accession>A0ABR8QNT4</accession>
<organism evidence="1 2">
    <name type="scientific">Cytobacillus stercorigallinarum</name>
    <dbReference type="NCBI Taxonomy" id="2762240"/>
    <lineage>
        <taxon>Bacteria</taxon>
        <taxon>Bacillati</taxon>
        <taxon>Bacillota</taxon>
        <taxon>Bacilli</taxon>
        <taxon>Bacillales</taxon>
        <taxon>Bacillaceae</taxon>
        <taxon>Cytobacillus</taxon>
    </lineage>
</organism>
<keyword evidence="2" id="KW-1185">Reference proteome</keyword>
<proteinExistence type="predicted"/>